<reference evidence="1 2" key="1">
    <citation type="journal article" date="2023" name="Mol. Ecol. Resour.">
        <title>Chromosome-level genome assembly of a triploid poplar Populus alba 'Berolinensis'.</title>
        <authorList>
            <person name="Chen S."/>
            <person name="Yu Y."/>
            <person name="Wang X."/>
            <person name="Wang S."/>
            <person name="Zhang T."/>
            <person name="Zhou Y."/>
            <person name="He R."/>
            <person name="Meng N."/>
            <person name="Wang Y."/>
            <person name="Liu W."/>
            <person name="Liu Z."/>
            <person name="Liu J."/>
            <person name="Guo Q."/>
            <person name="Huang H."/>
            <person name="Sederoff R.R."/>
            <person name="Wang G."/>
            <person name="Qu G."/>
            <person name="Chen S."/>
        </authorList>
    </citation>
    <scope>NUCLEOTIDE SEQUENCE [LARGE SCALE GENOMIC DNA]</scope>
    <source>
        <strain evidence="1">SC-2020</strain>
    </source>
</reference>
<dbReference type="AlphaFoldDB" id="A0AAD6LAJ7"/>
<sequence>MSPRDYERFLPFLFMDVRSKACVCVCERERERERREREPSLYHSRATCRELQNLERGNESCLGE</sequence>
<gene>
    <name evidence="1" type="ORF">NC653_039161</name>
</gene>
<dbReference type="EMBL" id="JAQIZT010000018">
    <property type="protein sequence ID" value="KAJ6957151.1"/>
    <property type="molecule type" value="Genomic_DNA"/>
</dbReference>
<proteinExistence type="predicted"/>
<organism evidence="1 2">
    <name type="scientific">Populus alba x Populus x berolinensis</name>
    <dbReference type="NCBI Taxonomy" id="444605"/>
    <lineage>
        <taxon>Eukaryota</taxon>
        <taxon>Viridiplantae</taxon>
        <taxon>Streptophyta</taxon>
        <taxon>Embryophyta</taxon>
        <taxon>Tracheophyta</taxon>
        <taxon>Spermatophyta</taxon>
        <taxon>Magnoliopsida</taxon>
        <taxon>eudicotyledons</taxon>
        <taxon>Gunneridae</taxon>
        <taxon>Pentapetalae</taxon>
        <taxon>rosids</taxon>
        <taxon>fabids</taxon>
        <taxon>Malpighiales</taxon>
        <taxon>Salicaceae</taxon>
        <taxon>Saliceae</taxon>
        <taxon>Populus</taxon>
    </lineage>
</organism>
<accession>A0AAD6LAJ7</accession>
<protein>
    <submittedName>
        <fullName evidence="1">Uncharacterized protein</fullName>
    </submittedName>
</protein>
<keyword evidence="2" id="KW-1185">Reference proteome</keyword>
<name>A0AAD6LAJ7_9ROSI</name>
<comment type="caution">
    <text evidence="1">The sequence shown here is derived from an EMBL/GenBank/DDBJ whole genome shotgun (WGS) entry which is preliminary data.</text>
</comment>
<evidence type="ECO:0000313" key="2">
    <source>
        <dbReference type="Proteomes" id="UP001164929"/>
    </source>
</evidence>
<evidence type="ECO:0000313" key="1">
    <source>
        <dbReference type="EMBL" id="KAJ6957151.1"/>
    </source>
</evidence>
<dbReference type="Proteomes" id="UP001164929">
    <property type="component" value="Chromosome 18"/>
</dbReference>